<reference evidence="4" key="1">
    <citation type="submission" date="2016-10" db="EMBL/GenBank/DDBJ databases">
        <authorList>
            <person name="Varghese N."/>
            <person name="Submissions S."/>
        </authorList>
    </citation>
    <scope>NUCLEOTIDE SEQUENCE [LARGE SCALE GENOMIC DNA]</scope>
    <source>
        <strain evidence="4">CGMCC 4.5579</strain>
    </source>
</reference>
<dbReference type="Proteomes" id="UP000198727">
    <property type="component" value="Unassembled WGS sequence"/>
</dbReference>
<feature type="transmembrane region" description="Helical" evidence="2">
    <location>
        <begin position="51"/>
        <end position="71"/>
    </location>
</feature>
<feature type="region of interest" description="Disordered" evidence="1">
    <location>
        <begin position="110"/>
        <end position="151"/>
    </location>
</feature>
<gene>
    <name evidence="3" type="ORF">SAMN05421810_11065</name>
</gene>
<protein>
    <recommendedName>
        <fullName evidence="5">DUF485 domain-containing protein</fullName>
    </recommendedName>
</protein>
<keyword evidence="2" id="KW-0812">Transmembrane</keyword>
<evidence type="ECO:0000256" key="2">
    <source>
        <dbReference type="SAM" id="Phobius"/>
    </source>
</evidence>
<proteinExistence type="predicted"/>
<evidence type="ECO:0008006" key="5">
    <source>
        <dbReference type="Google" id="ProtNLM"/>
    </source>
</evidence>
<feature type="compositionally biased region" description="Basic and acidic residues" evidence="1">
    <location>
        <begin position="110"/>
        <end position="139"/>
    </location>
</feature>
<keyword evidence="2" id="KW-1133">Transmembrane helix</keyword>
<sequence>MSGHRRVAVTSPQTRLARARRRHRGRWRATTLDPADAARAAALYRAQLRRAVLAVLLLFALVGGLPLVLHLRPELDEVRVLDVPVSWLALVAVPFPAMVALAVWQLRGAERTERAERADRAGGSRDRPKRQDGRAEHTSAGDGTSDTESAP</sequence>
<evidence type="ECO:0000256" key="1">
    <source>
        <dbReference type="SAM" id="MobiDB-lite"/>
    </source>
</evidence>
<feature type="compositionally biased region" description="Polar residues" evidence="1">
    <location>
        <begin position="141"/>
        <end position="151"/>
    </location>
</feature>
<dbReference type="EMBL" id="FOWW01000010">
    <property type="protein sequence ID" value="SFQ58870.1"/>
    <property type="molecule type" value="Genomic_DNA"/>
</dbReference>
<accession>A0A1I5ZR40</accession>
<keyword evidence="2" id="KW-0472">Membrane</keyword>
<evidence type="ECO:0000313" key="4">
    <source>
        <dbReference type="Proteomes" id="UP000198727"/>
    </source>
</evidence>
<feature type="transmembrane region" description="Helical" evidence="2">
    <location>
        <begin position="83"/>
        <end position="104"/>
    </location>
</feature>
<evidence type="ECO:0000313" key="3">
    <source>
        <dbReference type="EMBL" id="SFQ58870.1"/>
    </source>
</evidence>
<keyword evidence="4" id="KW-1185">Reference proteome</keyword>
<dbReference type="STRING" id="587909.SAMN05421810_11065"/>
<name>A0A1I5ZR40_9PSEU</name>
<organism evidence="3 4">
    <name type="scientific">Amycolatopsis arida</name>
    <dbReference type="NCBI Taxonomy" id="587909"/>
    <lineage>
        <taxon>Bacteria</taxon>
        <taxon>Bacillati</taxon>
        <taxon>Actinomycetota</taxon>
        <taxon>Actinomycetes</taxon>
        <taxon>Pseudonocardiales</taxon>
        <taxon>Pseudonocardiaceae</taxon>
        <taxon>Amycolatopsis</taxon>
    </lineage>
</organism>
<dbReference type="AlphaFoldDB" id="A0A1I5ZR40"/>
<dbReference type="RefSeq" id="WP_243859762.1">
    <property type="nucleotide sequence ID" value="NZ_FOWW01000010.1"/>
</dbReference>